<accession>A0A7H1BGT3</accession>
<dbReference type="InterPro" id="IPR027417">
    <property type="entry name" value="P-loop_NTPase"/>
</dbReference>
<evidence type="ECO:0000313" key="3">
    <source>
        <dbReference type="Proteomes" id="UP000516428"/>
    </source>
</evidence>
<reference evidence="2 3" key="1">
    <citation type="submission" date="2020-09" db="EMBL/GenBank/DDBJ databases">
        <title>A novel species.</title>
        <authorList>
            <person name="Gao J."/>
        </authorList>
    </citation>
    <scope>NUCLEOTIDE SEQUENCE [LARGE SCALE GENOMIC DNA]</scope>
    <source>
        <strain evidence="2 3">CRXT-Y-14</strain>
    </source>
</reference>
<feature type="region of interest" description="Disordered" evidence="1">
    <location>
        <begin position="1"/>
        <end position="23"/>
    </location>
</feature>
<evidence type="ECO:0000256" key="1">
    <source>
        <dbReference type="SAM" id="MobiDB-lite"/>
    </source>
</evidence>
<dbReference type="InterPro" id="IPR011990">
    <property type="entry name" value="TPR-like_helical_dom_sf"/>
</dbReference>
<protein>
    <recommendedName>
        <fullName evidence="4">NB-ARC domain-containing protein</fullName>
    </recommendedName>
</protein>
<gene>
    <name evidence="2" type="ORF">IAG42_32900</name>
</gene>
<dbReference type="KEGG" id="sxn:IAG42_32900"/>
<dbReference type="PRINTS" id="PR00364">
    <property type="entry name" value="DISEASERSIST"/>
</dbReference>
<dbReference type="SUPFAM" id="SSF52540">
    <property type="entry name" value="P-loop containing nucleoside triphosphate hydrolases"/>
    <property type="match status" value="1"/>
</dbReference>
<dbReference type="PANTHER" id="PTHR47691:SF3">
    <property type="entry name" value="HTH-TYPE TRANSCRIPTIONAL REGULATOR RV0890C-RELATED"/>
    <property type="match status" value="1"/>
</dbReference>
<keyword evidence="3" id="KW-1185">Reference proteome</keyword>
<name>A0A7H1BGT3_9ACTN</name>
<dbReference type="Proteomes" id="UP000516428">
    <property type="component" value="Chromosome"/>
</dbReference>
<feature type="compositionally biased region" description="Pro residues" evidence="1">
    <location>
        <begin position="633"/>
        <end position="647"/>
    </location>
</feature>
<feature type="region of interest" description="Disordered" evidence="1">
    <location>
        <begin position="628"/>
        <end position="658"/>
    </location>
</feature>
<evidence type="ECO:0000313" key="2">
    <source>
        <dbReference type="EMBL" id="QNS07938.1"/>
    </source>
</evidence>
<evidence type="ECO:0008006" key="4">
    <source>
        <dbReference type="Google" id="ProtNLM"/>
    </source>
</evidence>
<dbReference type="SUPFAM" id="SSF48452">
    <property type="entry name" value="TPR-like"/>
    <property type="match status" value="1"/>
</dbReference>
<dbReference type="AlphaFoldDB" id="A0A7H1BGT3"/>
<dbReference type="EMBL" id="CP061281">
    <property type="protein sequence ID" value="QNS07938.1"/>
    <property type="molecule type" value="Genomic_DNA"/>
</dbReference>
<proteinExistence type="predicted"/>
<dbReference type="Gene3D" id="3.40.50.300">
    <property type="entry name" value="P-loop containing nucleotide triphosphate hydrolases"/>
    <property type="match status" value="1"/>
</dbReference>
<sequence length="658" mass="69550">MRLRAGGATSRPAPDPRESGGLIGRSHESAALRHLLGAHRLVTVTGFAGIGKSRLADCTLGSWDTSPWRRIVRVRWDADVTGPASLAEAAAAALGAAPGTDPRPADLAALCGTERSLLLLDDVDPVQAECTRLVQQLLMAVPGLRVLVTARRPLGLGEEQVLRLSALPVDVPAGATGPAPAVRLFVERARDSAEELLARDPESARVEEVCRLVEGVPLAIELAADQLDRYSLDDLAARLRQGQGWLTSSYPALRRHQSVRDAVGASYQLCERALRVVWARSSVFTGSFTEASAVAVASGGGIDAQVIPSCLTQLTALGVLRATGDPGGVRRPRYRMTRAAREFGASRLTEAGEYPVAASRRTQHFQQVAAHAGRCWDSGDQLGAVRLVRDEQDDLLATAHHALEHPDPEHTDAALDTIVSVWFWWLAHGHAATGLDLLARLLPLCEPTRPSAVRGTWLAAWLAVDTDPAAARAFLAAAWPGAVLSGDDVTLGRVAHVEGMLALRQGDARAAAAHFADAAELIPAFVPGGPSPAVSLSALALVQAEHSPRAALRAARRAVSWPGVRDDAWANLVANYARARVDAAHGRPGRAWHRARRALDAGAAPPGHPTGPGHTALLHLIAELESGTSARPAPDPLFVPHPRPSHGPLPADTASQHS</sequence>
<dbReference type="RefSeq" id="WP_188340599.1">
    <property type="nucleotide sequence ID" value="NZ_CP061281.1"/>
</dbReference>
<organism evidence="2 3">
    <name type="scientific">Streptomyces xanthii</name>
    <dbReference type="NCBI Taxonomy" id="2768069"/>
    <lineage>
        <taxon>Bacteria</taxon>
        <taxon>Bacillati</taxon>
        <taxon>Actinomycetota</taxon>
        <taxon>Actinomycetes</taxon>
        <taxon>Kitasatosporales</taxon>
        <taxon>Streptomycetaceae</taxon>
        <taxon>Streptomyces</taxon>
    </lineage>
</organism>
<dbReference type="PANTHER" id="PTHR47691">
    <property type="entry name" value="REGULATOR-RELATED"/>
    <property type="match status" value="1"/>
</dbReference>